<evidence type="ECO:0000313" key="2">
    <source>
        <dbReference type="Proteomes" id="UP000308652"/>
    </source>
</evidence>
<accession>A0A5C3LR03</accession>
<evidence type="ECO:0000313" key="1">
    <source>
        <dbReference type="EMBL" id="TFK35255.1"/>
    </source>
</evidence>
<dbReference type="OrthoDB" id="2564904at2759"/>
<dbReference type="AlphaFoldDB" id="A0A5C3LR03"/>
<protein>
    <submittedName>
        <fullName evidence="1">Uncharacterized protein</fullName>
    </submittedName>
</protein>
<dbReference type="EMBL" id="ML213623">
    <property type="protein sequence ID" value="TFK35255.1"/>
    <property type="molecule type" value="Genomic_DNA"/>
</dbReference>
<dbReference type="STRING" id="68775.A0A5C3LR03"/>
<keyword evidence="2" id="KW-1185">Reference proteome</keyword>
<sequence length="215" mass="23234">MNSIDNTYPFIYVSFLHAPAEPDSLVANTEGEMVAWCMKPGRGTHVIPAGVLAGMQFIKTPAYASVIEFIDQTKINIAAGDFGGEMDPHIEWYNFIGGDFFCFKACDPADKDAAPFCKRIFDCIGCAYNVPNNAQNDTFESCLGDNQDFPGVYTKDGQVLTYTQPPESLGPITSMPYTARVPESSNCVAFKSADVFDGGVVTSANPQSTSNDVST</sequence>
<name>A0A5C3LR03_9AGAR</name>
<dbReference type="Proteomes" id="UP000308652">
    <property type="component" value="Unassembled WGS sequence"/>
</dbReference>
<reference evidence="1 2" key="1">
    <citation type="journal article" date="2019" name="Nat. Ecol. Evol.">
        <title>Megaphylogeny resolves global patterns of mushroom evolution.</title>
        <authorList>
            <person name="Varga T."/>
            <person name="Krizsan K."/>
            <person name="Foldi C."/>
            <person name="Dima B."/>
            <person name="Sanchez-Garcia M."/>
            <person name="Sanchez-Ramirez S."/>
            <person name="Szollosi G.J."/>
            <person name="Szarkandi J.G."/>
            <person name="Papp V."/>
            <person name="Albert L."/>
            <person name="Andreopoulos W."/>
            <person name="Angelini C."/>
            <person name="Antonin V."/>
            <person name="Barry K.W."/>
            <person name="Bougher N.L."/>
            <person name="Buchanan P."/>
            <person name="Buyck B."/>
            <person name="Bense V."/>
            <person name="Catcheside P."/>
            <person name="Chovatia M."/>
            <person name="Cooper J."/>
            <person name="Damon W."/>
            <person name="Desjardin D."/>
            <person name="Finy P."/>
            <person name="Geml J."/>
            <person name="Haridas S."/>
            <person name="Hughes K."/>
            <person name="Justo A."/>
            <person name="Karasinski D."/>
            <person name="Kautmanova I."/>
            <person name="Kiss B."/>
            <person name="Kocsube S."/>
            <person name="Kotiranta H."/>
            <person name="LaButti K.M."/>
            <person name="Lechner B.E."/>
            <person name="Liimatainen K."/>
            <person name="Lipzen A."/>
            <person name="Lukacs Z."/>
            <person name="Mihaltcheva S."/>
            <person name="Morgado L.N."/>
            <person name="Niskanen T."/>
            <person name="Noordeloos M.E."/>
            <person name="Ohm R.A."/>
            <person name="Ortiz-Santana B."/>
            <person name="Ovrebo C."/>
            <person name="Racz N."/>
            <person name="Riley R."/>
            <person name="Savchenko A."/>
            <person name="Shiryaev A."/>
            <person name="Soop K."/>
            <person name="Spirin V."/>
            <person name="Szebenyi C."/>
            <person name="Tomsovsky M."/>
            <person name="Tulloss R.E."/>
            <person name="Uehling J."/>
            <person name="Grigoriev I.V."/>
            <person name="Vagvolgyi C."/>
            <person name="Papp T."/>
            <person name="Martin F.M."/>
            <person name="Miettinen O."/>
            <person name="Hibbett D.S."/>
            <person name="Nagy L.G."/>
        </authorList>
    </citation>
    <scope>NUCLEOTIDE SEQUENCE [LARGE SCALE GENOMIC DNA]</scope>
    <source>
        <strain evidence="1 2">CBS 166.37</strain>
    </source>
</reference>
<gene>
    <name evidence="1" type="ORF">BDQ12DRAFT_726198</name>
</gene>
<organism evidence="1 2">
    <name type="scientific">Crucibulum laeve</name>
    <dbReference type="NCBI Taxonomy" id="68775"/>
    <lineage>
        <taxon>Eukaryota</taxon>
        <taxon>Fungi</taxon>
        <taxon>Dikarya</taxon>
        <taxon>Basidiomycota</taxon>
        <taxon>Agaricomycotina</taxon>
        <taxon>Agaricomycetes</taxon>
        <taxon>Agaricomycetidae</taxon>
        <taxon>Agaricales</taxon>
        <taxon>Agaricineae</taxon>
        <taxon>Nidulariaceae</taxon>
        <taxon>Crucibulum</taxon>
    </lineage>
</organism>
<proteinExistence type="predicted"/>